<organism evidence="1 2">
    <name type="scientific">Rossellomorea marisflavi</name>
    <dbReference type="NCBI Taxonomy" id="189381"/>
    <lineage>
        <taxon>Bacteria</taxon>
        <taxon>Bacillati</taxon>
        <taxon>Bacillota</taxon>
        <taxon>Bacilli</taxon>
        <taxon>Bacillales</taxon>
        <taxon>Bacillaceae</taxon>
        <taxon>Rossellomorea</taxon>
    </lineage>
</organism>
<gene>
    <name evidence="1" type="ORF">FZC83_02550</name>
</gene>
<accession>A0A5D4RYK9</accession>
<dbReference type="InterPro" id="IPR022580">
    <property type="entry name" value="DUF2639"/>
</dbReference>
<evidence type="ECO:0000313" key="2">
    <source>
        <dbReference type="Proteomes" id="UP000322997"/>
    </source>
</evidence>
<comment type="caution">
    <text evidence="1">The sequence shown here is derived from an EMBL/GenBank/DDBJ whole genome shotgun (WGS) entry which is preliminary data.</text>
</comment>
<proteinExistence type="predicted"/>
<evidence type="ECO:0000313" key="1">
    <source>
        <dbReference type="EMBL" id="TYS56473.1"/>
    </source>
</evidence>
<dbReference type="EMBL" id="VTEQ01000001">
    <property type="protein sequence ID" value="TYS56473.1"/>
    <property type="molecule type" value="Genomic_DNA"/>
</dbReference>
<protein>
    <submittedName>
        <fullName evidence="1">DUF2639 domain-containing protein</fullName>
    </submittedName>
</protein>
<dbReference type="GeneID" id="89534949"/>
<sequence>MAYQYSKGWYLQELKKMGIYHHPVDKRKLESYKTFVIRNLYFEKTNKNEQKG</sequence>
<reference evidence="1 2" key="1">
    <citation type="submission" date="2019-08" db="EMBL/GenBank/DDBJ databases">
        <title>Bacillus genomes from the desert of Cuatro Cienegas, Coahuila.</title>
        <authorList>
            <person name="Olmedo-Alvarez G."/>
        </authorList>
    </citation>
    <scope>NUCLEOTIDE SEQUENCE [LARGE SCALE GENOMIC DNA]</scope>
    <source>
        <strain evidence="1 2">CH108_3D</strain>
    </source>
</reference>
<name>A0A5D4RYK9_9BACI</name>
<dbReference type="AlphaFoldDB" id="A0A5D4RYK9"/>
<dbReference type="RefSeq" id="WP_079516227.1">
    <property type="nucleotide sequence ID" value="NZ_CP081870.1"/>
</dbReference>
<dbReference type="Proteomes" id="UP000322997">
    <property type="component" value="Unassembled WGS sequence"/>
</dbReference>
<dbReference type="Pfam" id="PF11121">
    <property type="entry name" value="DUF2639"/>
    <property type="match status" value="1"/>
</dbReference>